<dbReference type="GO" id="GO:0005737">
    <property type="term" value="C:cytoplasm"/>
    <property type="evidence" value="ECO:0007669"/>
    <property type="project" value="InterPro"/>
</dbReference>
<dbReference type="InterPro" id="IPR003594">
    <property type="entry name" value="HATPase_dom"/>
</dbReference>
<dbReference type="GO" id="GO:0006355">
    <property type="term" value="P:regulation of DNA-templated transcription"/>
    <property type="evidence" value="ECO:0007669"/>
    <property type="project" value="InterPro"/>
</dbReference>
<dbReference type="SMART" id="SM00138">
    <property type="entry name" value="MeTrc"/>
    <property type="match status" value="1"/>
</dbReference>
<dbReference type="InterPro" id="IPR000673">
    <property type="entry name" value="Sig_transdc_resp-reg_Me-estase"/>
</dbReference>
<dbReference type="Pfam" id="PF00072">
    <property type="entry name" value="Response_reg"/>
    <property type="match status" value="1"/>
</dbReference>
<dbReference type="NCBIfam" id="TIGR00229">
    <property type="entry name" value="sensory_box"/>
    <property type="match status" value="1"/>
</dbReference>
<dbReference type="GO" id="GO:0000156">
    <property type="term" value="F:phosphorelay response regulator activity"/>
    <property type="evidence" value="ECO:0007669"/>
    <property type="project" value="InterPro"/>
</dbReference>
<dbReference type="Pfam" id="PF00989">
    <property type="entry name" value="PAS"/>
    <property type="match status" value="1"/>
</dbReference>
<dbReference type="Gene3D" id="3.40.50.2300">
    <property type="match status" value="1"/>
</dbReference>
<dbReference type="CDD" id="cd16434">
    <property type="entry name" value="CheB-CheR_fusion"/>
    <property type="match status" value="1"/>
</dbReference>
<dbReference type="CDD" id="cd00082">
    <property type="entry name" value="HisKA"/>
    <property type="match status" value="1"/>
</dbReference>
<dbReference type="SMART" id="SM00448">
    <property type="entry name" value="REC"/>
    <property type="match status" value="1"/>
</dbReference>
<evidence type="ECO:0000259" key="10">
    <source>
        <dbReference type="PROSITE" id="PS50110"/>
    </source>
</evidence>
<evidence type="ECO:0000256" key="1">
    <source>
        <dbReference type="ARBA" id="ARBA00000085"/>
    </source>
</evidence>
<evidence type="ECO:0000259" key="11">
    <source>
        <dbReference type="PROSITE" id="PS50112"/>
    </source>
</evidence>
<gene>
    <name evidence="15" type="primary">todS</name>
    <name evidence="15" type="ORF">Pr1d_36480</name>
</gene>
<dbReference type="InterPro" id="IPR022641">
    <property type="entry name" value="CheR_N"/>
</dbReference>
<dbReference type="InterPro" id="IPR005467">
    <property type="entry name" value="His_kinase_dom"/>
</dbReference>
<dbReference type="EC" id="2.7.13.3" evidence="2"/>
<feature type="domain" description="CheB-type methylesterase" evidence="13">
    <location>
        <begin position="27"/>
        <end position="216"/>
    </location>
</feature>
<dbReference type="PROSITE" id="PS50110">
    <property type="entry name" value="RESPONSE_REGULATORY"/>
    <property type="match status" value="1"/>
</dbReference>
<dbReference type="GO" id="GO:0008757">
    <property type="term" value="F:S-adenosylmethionine-dependent methyltransferase activity"/>
    <property type="evidence" value="ECO:0007669"/>
    <property type="project" value="InterPro"/>
</dbReference>
<dbReference type="Gene3D" id="1.10.287.130">
    <property type="match status" value="1"/>
</dbReference>
<organism evidence="15 16">
    <name type="scientific">Bythopirellula goksoeyrii</name>
    <dbReference type="NCBI Taxonomy" id="1400387"/>
    <lineage>
        <taxon>Bacteria</taxon>
        <taxon>Pseudomonadati</taxon>
        <taxon>Planctomycetota</taxon>
        <taxon>Planctomycetia</taxon>
        <taxon>Pirellulales</taxon>
        <taxon>Lacipirellulaceae</taxon>
        <taxon>Bythopirellula</taxon>
    </lineage>
</organism>
<dbReference type="SUPFAM" id="SSF52738">
    <property type="entry name" value="Methylesterase CheB, C-terminal domain"/>
    <property type="match status" value="1"/>
</dbReference>
<evidence type="ECO:0000259" key="14">
    <source>
        <dbReference type="PROSITE" id="PS50123"/>
    </source>
</evidence>
<dbReference type="InterPro" id="IPR022642">
    <property type="entry name" value="CheR_C"/>
</dbReference>
<dbReference type="InterPro" id="IPR013767">
    <property type="entry name" value="PAS_fold"/>
</dbReference>
<dbReference type="CDD" id="cd17580">
    <property type="entry name" value="REC_2_DhkD-like"/>
    <property type="match status" value="1"/>
</dbReference>
<keyword evidence="6" id="KW-0378">Hydrolase</keyword>
<reference evidence="15 16" key="1">
    <citation type="submission" date="2019-08" db="EMBL/GenBank/DDBJ databases">
        <title>Deep-cultivation of Planctomycetes and their phenomic and genomic characterization uncovers novel biology.</title>
        <authorList>
            <person name="Wiegand S."/>
            <person name="Jogler M."/>
            <person name="Boedeker C."/>
            <person name="Pinto D."/>
            <person name="Vollmers J."/>
            <person name="Rivas-Marin E."/>
            <person name="Kohn T."/>
            <person name="Peeters S.H."/>
            <person name="Heuer A."/>
            <person name="Rast P."/>
            <person name="Oberbeckmann S."/>
            <person name="Bunk B."/>
            <person name="Jeske O."/>
            <person name="Meyerdierks A."/>
            <person name="Storesund J.E."/>
            <person name="Kallscheuer N."/>
            <person name="Luecker S."/>
            <person name="Lage O.M."/>
            <person name="Pohl T."/>
            <person name="Merkel B.J."/>
            <person name="Hornburger P."/>
            <person name="Mueller R.-W."/>
            <person name="Bruemmer F."/>
            <person name="Labrenz M."/>
            <person name="Spormann A.M."/>
            <person name="Op den Camp H."/>
            <person name="Overmann J."/>
            <person name="Amann R."/>
            <person name="Jetten M.S.M."/>
            <person name="Mascher T."/>
            <person name="Medema M.H."/>
            <person name="Devos D.P."/>
            <person name="Kaster A.-K."/>
            <person name="Ovreas L."/>
            <person name="Rohde M."/>
            <person name="Galperin M.Y."/>
            <person name="Jogler C."/>
        </authorList>
    </citation>
    <scope>NUCLEOTIDE SEQUENCE [LARGE SCALE GENOMIC DNA]</scope>
    <source>
        <strain evidence="15 16">Pr1d</strain>
    </source>
</reference>
<feature type="modified residue" description="4-aspartylphosphate" evidence="7">
    <location>
        <position position="1279"/>
    </location>
</feature>
<feature type="active site" evidence="6">
    <location>
        <position position="39"/>
    </location>
</feature>
<dbReference type="Pfam" id="PF13596">
    <property type="entry name" value="PAS_10"/>
    <property type="match status" value="1"/>
</dbReference>
<dbReference type="GO" id="GO:0000155">
    <property type="term" value="F:phosphorelay sensor kinase activity"/>
    <property type="evidence" value="ECO:0007669"/>
    <property type="project" value="InterPro"/>
</dbReference>
<dbReference type="CDD" id="cd00130">
    <property type="entry name" value="PAS"/>
    <property type="match status" value="1"/>
</dbReference>
<dbReference type="SUPFAM" id="SSF55785">
    <property type="entry name" value="PYP-like sensor domain (PAS domain)"/>
    <property type="match status" value="2"/>
</dbReference>
<dbReference type="SMART" id="SM00387">
    <property type="entry name" value="HATPase_c"/>
    <property type="match status" value="1"/>
</dbReference>
<evidence type="ECO:0000256" key="7">
    <source>
        <dbReference type="PROSITE-ProRule" id="PRU00169"/>
    </source>
</evidence>
<keyword evidence="4 15" id="KW-0808">Transferase</keyword>
<feature type="active site" evidence="6">
    <location>
        <position position="66"/>
    </location>
</feature>
<dbReference type="PROSITE" id="PS50123">
    <property type="entry name" value="CHER"/>
    <property type="match status" value="1"/>
</dbReference>
<evidence type="ECO:0000256" key="3">
    <source>
        <dbReference type="ARBA" id="ARBA00022553"/>
    </source>
</evidence>
<dbReference type="Pfam" id="PF01739">
    <property type="entry name" value="CheR"/>
    <property type="match status" value="1"/>
</dbReference>
<dbReference type="SUPFAM" id="SSF55874">
    <property type="entry name" value="ATPase domain of HSP90 chaperone/DNA topoisomerase II/histidine kinase"/>
    <property type="match status" value="1"/>
</dbReference>
<evidence type="ECO:0000259" key="12">
    <source>
        <dbReference type="PROSITE" id="PS50113"/>
    </source>
</evidence>
<dbReference type="InterPro" id="IPR035965">
    <property type="entry name" value="PAS-like_dom_sf"/>
</dbReference>
<evidence type="ECO:0000313" key="15">
    <source>
        <dbReference type="EMBL" id="QEG36335.1"/>
    </source>
</evidence>
<dbReference type="Gene3D" id="3.40.50.150">
    <property type="entry name" value="Vaccinia Virus protein VP39"/>
    <property type="match status" value="1"/>
</dbReference>
<dbReference type="SUPFAM" id="SSF53335">
    <property type="entry name" value="S-adenosyl-L-methionine-dependent methyltransferases"/>
    <property type="match status" value="1"/>
</dbReference>
<evidence type="ECO:0000256" key="4">
    <source>
        <dbReference type="ARBA" id="ARBA00022679"/>
    </source>
</evidence>
<dbReference type="GO" id="GO:0008984">
    <property type="term" value="F:protein-glutamate methylesterase activity"/>
    <property type="evidence" value="ECO:0007669"/>
    <property type="project" value="InterPro"/>
</dbReference>
<evidence type="ECO:0000259" key="9">
    <source>
        <dbReference type="PROSITE" id="PS50109"/>
    </source>
</evidence>
<dbReference type="Proteomes" id="UP000323917">
    <property type="component" value="Chromosome"/>
</dbReference>
<keyword evidence="8" id="KW-0175">Coiled coil</keyword>
<evidence type="ECO:0000256" key="2">
    <source>
        <dbReference type="ARBA" id="ARBA00012438"/>
    </source>
</evidence>
<evidence type="ECO:0000259" key="13">
    <source>
        <dbReference type="PROSITE" id="PS50122"/>
    </source>
</evidence>
<feature type="active site" evidence="6">
    <location>
        <position position="158"/>
    </location>
</feature>
<dbReference type="InterPro" id="IPR001789">
    <property type="entry name" value="Sig_transdc_resp-reg_receiver"/>
</dbReference>
<sequence length="1346" mass="149453">MIIPNDNGFIAANSLPDSSGGEVGLDDTASLYVVSLGASAGGLEALEKFFDTVPDESGLAFVVVQHLSPDFKSLMNELLARHTELKIYRVEDGMEVEPNAIYLIPPKKEMIVADGKLLLTDKDPSQGLSLPIDTFMRSQAQEYGEQAIGVILSGTGSDGSRGIRAIHEAGGFVIAQDETTANFDGMPRSAIETGIVDAVLPPHQIADEILRHIRGDTQSPATAEDCHRVSESGISELFGALREVYRIDFSYYKPATVVRRVERRLQLTGCLDLSDYVRSVLSDKDELNALYRDLLIGVTKFFRDADAFRNLEVEVIPQLLSRVPADEELRVWVAGCATGEEAYSMAILLHEALSTRSRPLNVKVFATDVHHASIEIASGGFYAEDALSGVSSERLQRYFLKRGSGYQVAQDLRKMIVFAPHNVVKDAPFTKLDLVCCRNLLIYLKPEAQNKALSLFHFGLRAGGFLFLGPSESPADLDEEFETVDRHWKMYRKRRDARLPANLRLPLSPGLERLRSVPATNHAALRAIPEVHLLKAYDALLEDYVPASLLVDEHRKLVHSFTGAGKFLVVPDGRPPEDVLEYVDPEIKLALAGALQRAMKEKLPVAYGKINCGSVGEGQQLRLSVRPISIRSTGDDYYLITFESRKKEPLQVKVSDEIHLDGVSLDRINELEEELQYTKENLQSTVEEMETTNEELQATNEELVASNEELQSTNEELHSVNEELYTVNAEHQKKITELTELTDDMDNLLRSTEVGTIFVDRELTIRKLTPQIAHVFQLVPQDVGRTLNAFTHSIKHESLMDDVQRVIELEEAFELDVQDRHGTWYFLRILPYRSRERVDGAVLTLTDIDSIKRSEEQLRRLSKVFMDGADPIIIEDLEGQIVDLNQEAEQTYGWSREELIGKNISVLVPESQRDRSVQLRQRCRDKESLRNVETWRQSKSGESRPILLTLSLLSGEDGESVGIATIAKDITARKAAEEEAHREVKRRDEFLAMLSHELRNPLGGVANAARILEHKKTTSSAIAAASDVILRQTSQMACLLDDLLDVSRITQGKIDLRKEVFDLSKTIDDAIQAVCAEIEQRDHQLEVTAPGEAIYVEGDPSRLLQIQVNLLVNAAKYTPNGGRISLSLSSEGGYACMRVEDNGKGIAPELLDSVFDLFVQGDNPIDRSDGGLGVGLSLVKMLVELHQGTVTASSAGLDNGSVFTVKLPISTKKPNINGPNVDFAADTSARILITEDNEDSRNMLKQLLELEGYQVSVAADGESGYEAIRNGEFDIALVDIGLPKMDGYQLARKVRTELSDRNLRLVAITGYGRAEDHQKVLEAGFDEHAVKPVAPEELARVLRQSR</sequence>
<dbReference type="SMART" id="SM00388">
    <property type="entry name" value="HisKA"/>
    <property type="match status" value="1"/>
</dbReference>
<proteinExistence type="predicted"/>
<dbReference type="RefSeq" id="WP_148074693.1">
    <property type="nucleotide sequence ID" value="NZ_CP042913.1"/>
</dbReference>
<comment type="catalytic activity">
    <reaction evidence="1">
        <text>ATP + protein L-histidine = ADP + protein N-phospho-L-histidine.</text>
        <dbReference type="EC" id="2.7.13.3"/>
    </reaction>
</comment>
<evidence type="ECO:0000256" key="8">
    <source>
        <dbReference type="SAM" id="Coils"/>
    </source>
</evidence>
<dbReference type="SUPFAM" id="SSF47384">
    <property type="entry name" value="Homodimeric domain of signal transducing histidine kinase"/>
    <property type="match status" value="1"/>
</dbReference>
<accession>A0A5B9QFC8</accession>
<dbReference type="Gene3D" id="3.30.565.10">
    <property type="entry name" value="Histidine kinase-like ATPase, C-terminal domain"/>
    <property type="match status" value="1"/>
</dbReference>
<feature type="coiled-coil region" evidence="8">
    <location>
        <begin position="665"/>
        <end position="723"/>
    </location>
</feature>
<feature type="domain" description="CheR-type methyltransferase" evidence="14">
    <location>
        <begin position="222"/>
        <end position="494"/>
    </location>
</feature>
<dbReference type="InterPro" id="IPR003661">
    <property type="entry name" value="HisK_dim/P_dom"/>
</dbReference>
<keyword evidence="5 15" id="KW-0418">Kinase</keyword>
<dbReference type="InterPro" id="IPR000700">
    <property type="entry name" value="PAS-assoc_C"/>
</dbReference>
<keyword evidence="3 7" id="KW-0597">Phosphoprotein</keyword>
<dbReference type="GO" id="GO:0006935">
    <property type="term" value="P:chemotaxis"/>
    <property type="evidence" value="ECO:0007669"/>
    <property type="project" value="UniProtKB-UniRule"/>
</dbReference>
<dbReference type="InterPro" id="IPR035909">
    <property type="entry name" value="CheB_C"/>
</dbReference>
<evidence type="ECO:0000313" key="16">
    <source>
        <dbReference type="Proteomes" id="UP000323917"/>
    </source>
</evidence>
<dbReference type="PROSITE" id="PS50122">
    <property type="entry name" value="CHEB"/>
    <property type="match status" value="1"/>
</dbReference>
<dbReference type="SUPFAM" id="SSF52172">
    <property type="entry name" value="CheY-like"/>
    <property type="match status" value="1"/>
</dbReference>
<dbReference type="EMBL" id="CP042913">
    <property type="protein sequence ID" value="QEG36335.1"/>
    <property type="molecule type" value="Genomic_DNA"/>
</dbReference>
<keyword evidence="16" id="KW-1185">Reference proteome</keyword>
<dbReference type="Pfam" id="PF01339">
    <property type="entry name" value="CheB_methylest"/>
    <property type="match status" value="1"/>
</dbReference>
<dbReference type="CDD" id="cd00075">
    <property type="entry name" value="HATPase"/>
    <property type="match status" value="1"/>
</dbReference>
<dbReference type="SMART" id="SM00091">
    <property type="entry name" value="PAS"/>
    <property type="match status" value="2"/>
</dbReference>
<feature type="domain" description="Response regulatory" evidence="10">
    <location>
        <begin position="1230"/>
        <end position="1346"/>
    </location>
</feature>
<feature type="domain" description="PAS" evidence="11">
    <location>
        <begin position="854"/>
        <end position="912"/>
    </location>
</feature>
<dbReference type="Gene3D" id="3.40.50.180">
    <property type="entry name" value="Methylesterase CheB, C-terminal domain"/>
    <property type="match status" value="1"/>
</dbReference>
<dbReference type="InterPro" id="IPR036890">
    <property type="entry name" value="HATPase_C_sf"/>
</dbReference>
<dbReference type="Pfam" id="PF03705">
    <property type="entry name" value="CheR_N"/>
    <property type="match status" value="1"/>
</dbReference>
<dbReference type="InterPro" id="IPR000014">
    <property type="entry name" value="PAS"/>
</dbReference>
<dbReference type="InterPro" id="IPR029063">
    <property type="entry name" value="SAM-dependent_MTases_sf"/>
</dbReference>
<dbReference type="InterPro" id="IPR050903">
    <property type="entry name" value="Bact_Chemotaxis_MeTrfase"/>
</dbReference>
<dbReference type="PANTHER" id="PTHR24422">
    <property type="entry name" value="CHEMOTAXIS PROTEIN METHYLTRANSFERASE"/>
    <property type="match status" value="1"/>
</dbReference>
<dbReference type="InterPro" id="IPR036097">
    <property type="entry name" value="HisK_dim/P_sf"/>
</dbReference>
<dbReference type="Pfam" id="PF00512">
    <property type="entry name" value="HisKA"/>
    <property type="match status" value="1"/>
</dbReference>
<dbReference type="PRINTS" id="PR00996">
    <property type="entry name" value="CHERMTFRASE"/>
</dbReference>
<dbReference type="InterPro" id="IPR000780">
    <property type="entry name" value="CheR_MeTrfase"/>
</dbReference>
<dbReference type="OrthoDB" id="288469at2"/>
<dbReference type="KEGG" id="bgok:Pr1d_36480"/>
<dbReference type="PROSITE" id="PS50109">
    <property type="entry name" value="HIS_KIN"/>
    <property type="match status" value="1"/>
</dbReference>
<dbReference type="Pfam" id="PF02518">
    <property type="entry name" value="HATPase_c"/>
    <property type="match status" value="1"/>
</dbReference>
<dbReference type="PROSITE" id="PS50113">
    <property type="entry name" value="PAC"/>
    <property type="match status" value="1"/>
</dbReference>
<dbReference type="PROSITE" id="PS50112">
    <property type="entry name" value="PAS"/>
    <property type="match status" value="1"/>
</dbReference>
<evidence type="ECO:0000256" key="6">
    <source>
        <dbReference type="PROSITE-ProRule" id="PRU00050"/>
    </source>
</evidence>
<protein>
    <recommendedName>
        <fullName evidence="2">histidine kinase</fullName>
        <ecNumber evidence="2">2.7.13.3</ecNumber>
    </recommendedName>
</protein>
<feature type="domain" description="PAC" evidence="12">
    <location>
        <begin position="930"/>
        <end position="982"/>
    </location>
</feature>
<feature type="domain" description="Histidine kinase" evidence="9">
    <location>
        <begin position="993"/>
        <end position="1211"/>
    </location>
</feature>
<dbReference type="PANTHER" id="PTHR24422:SF27">
    <property type="entry name" value="PROTEIN-GLUTAMATE O-METHYLTRANSFERASE"/>
    <property type="match status" value="1"/>
</dbReference>
<dbReference type="FunFam" id="3.30.565.10:FF:000006">
    <property type="entry name" value="Sensor histidine kinase WalK"/>
    <property type="match status" value="1"/>
</dbReference>
<evidence type="ECO:0000256" key="5">
    <source>
        <dbReference type="ARBA" id="ARBA00022777"/>
    </source>
</evidence>
<dbReference type="Gene3D" id="3.30.450.20">
    <property type="entry name" value="PAS domain"/>
    <property type="match status" value="2"/>
</dbReference>
<dbReference type="InterPro" id="IPR011006">
    <property type="entry name" value="CheY-like_superfamily"/>
</dbReference>
<keyword evidence="6" id="KW-0145">Chemotaxis</keyword>
<dbReference type="SUPFAM" id="SSF47757">
    <property type="entry name" value="Chemotaxis receptor methyltransferase CheR, N-terminal domain"/>
    <property type="match status" value="1"/>
</dbReference>
<name>A0A5B9QFC8_9BACT</name>